<sequence length="113" mass="13198">MSVISGVISRQVLPACGSLCFFCPAMRARSRQPVKRYKKLISDIFPRSPDEEPNDRKIGKLCEYAAKNPLRIPKITNTLEQRCYKELRIENFRFAKIVMLIYRKLLITCKDQM</sequence>
<organism evidence="1 2">
    <name type="scientific">Punica granatum</name>
    <name type="common">Pomegranate</name>
    <dbReference type="NCBI Taxonomy" id="22663"/>
    <lineage>
        <taxon>Eukaryota</taxon>
        <taxon>Viridiplantae</taxon>
        <taxon>Streptophyta</taxon>
        <taxon>Embryophyta</taxon>
        <taxon>Tracheophyta</taxon>
        <taxon>Spermatophyta</taxon>
        <taxon>Magnoliopsida</taxon>
        <taxon>eudicotyledons</taxon>
        <taxon>Gunneridae</taxon>
        <taxon>Pentapetalae</taxon>
        <taxon>rosids</taxon>
        <taxon>malvids</taxon>
        <taxon>Myrtales</taxon>
        <taxon>Lythraceae</taxon>
        <taxon>Punica</taxon>
    </lineage>
</organism>
<evidence type="ECO:0000313" key="2">
    <source>
        <dbReference type="Proteomes" id="UP000233551"/>
    </source>
</evidence>
<dbReference type="EMBL" id="PGOL01003669">
    <property type="protein sequence ID" value="PKI40067.1"/>
    <property type="molecule type" value="Genomic_DNA"/>
</dbReference>
<keyword evidence="2" id="KW-1185">Reference proteome</keyword>
<name>A0A2I0I7U9_PUNGR</name>
<dbReference type="PANTHER" id="PTHR46087">
    <property type="entry name" value="PUTATIVE, EXPRESSED-RELATED"/>
    <property type="match status" value="1"/>
</dbReference>
<dbReference type="PANTHER" id="PTHR46087:SF9">
    <property type="entry name" value="ARM REPEAT SUPERFAMILY PROTEIN"/>
    <property type="match status" value="1"/>
</dbReference>
<protein>
    <submittedName>
        <fullName evidence="1">Uncharacterized protein</fullName>
    </submittedName>
</protein>
<dbReference type="STRING" id="22663.A0A2I0I7U9"/>
<comment type="caution">
    <text evidence="1">The sequence shown here is derived from an EMBL/GenBank/DDBJ whole genome shotgun (WGS) entry which is preliminary data.</text>
</comment>
<dbReference type="AlphaFoldDB" id="A0A2I0I7U9"/>
<reference evidence="1 2" key="1">
    <citation type="submission" date="2017-11" db="EMBL/GenBank/DDBJ databases">
        <title>De-novo sequencing of pomegranate (Punica granatum L.) genome.</title>
        <authorList>
            <person name="Akparov Z."/>
            <person name="Amiraslanov A."/>
            <person name="Hajiyeva S."/>
            <person name="Abbasov M."/>
            <person name="Kaur K."/>
            <person name="Hamwieh A."/>
            <person name="Solovyev V."/>
            <person name="Salamov A."/>
            <person name="Braich B."/>
            <person name="Kosarev P."/>
            <person name="Mahmoud A."/>
            <person name="Hajiyev E."/>
            <person name="Babayeva S."/>
            <person name="Izzatullayeva V."/>
            <person name="Mammadov A."/>
            <person name="Mammadov A."/>
            <person name="Sharifova S."/>
            <person name="Ojaghi J."/>
            <person name="Eynullazada K."/>
            <person name="Bayramov B."/>
            <person name="Abdulazimova A."/>
            <person name="Shahmuradov I."/>
        </authorList>
    </citation>
    <scope>NUCLEOTIDE SEQUENCE [LARGE SCALE GENOMIC DNA]</scope>
    <source>
        <strain evidence="2">cv. AG2017</strain>
        <tissue evidence="1">Leaf</tissue>
    </source>
</reference>
<dbReference type="Proteomes" id="UP000233551">
    <property type="component" value="Unassembled WGS sequence"/>
</dbReference>
<proteinExistence type="predicted"/>
<dbReference type="InterPro" id="IPR055296">
    <property type="entry name" value="SRL2-like"/>
</dbReference>
<evidence type="ECO:0000313" key="1">
    <source>
        <dbReference type="EMBL" id="PKI40067.1"/>
    </source>
</evidence>
<accession>A0A2I0I7U9</accession>
<gene>
    <name evidence="1" type="ORF">CRG98_039520</name>
</gene>